<dbReference type="RefSeq" id="XP_959757.1">
    <property type="nucleotide sequence ID" value="XM_954664.1"/>
</dbReference>
<dbReference type="OMA" id="GSNTEMM"/>
<evidence type="ECO:0000256" key="2">
    <source>
        <dbReference type="SAM" id="SignalP"/>
    </source>
</evidence>
<gene>
    <name evidence="3" type="ORF">NCU02331</name>
</gene>
<evidence type="ECO:0000313" key="3">
    <source>
        <dbReference type="EMBL" id="EAA30521.1"/>
    </source>
</evidence>
<dbReference type="GeneID" id="3875904"/>
<feature type="signal peptide" evidence="2">
    <location>
        <begin position="1"/>
        <end position="26"/>
    </location>
</feature>
<dbReference type="InParanoid" id="Q7S4T3"/>
<dbReference type="AlphaFoldDB" id="Q7S4T3"/>
<dbReference type="HOGENOM" id="CLU_1855824_0_0_1"/>
<evidence type="ECO:0000313" key="4">
    <source>
        <dbReference type="Proteomes" id="UP000001805"/>
    </source>
</evidence>
<reference evidence="3 4" key="1">
    <citation type="journal article" date="2003" name="Nature">
        <title>The genome sequence of the filamentous fungus Neurospora crassa.</title>
        <authorList>
            <person name="Galagan J.E."/>
            <person name="Calvo S.E."/>
            <person name="Borkovich K.A."/>
            <person name="Selker E.U."/>
            <person name="Read N.D."/>
            <person name="Jaffe D."/>
            <person name="FitzHugh W."/>
            <person name="Ma L.J."/>
            <person name="Smirnov S."/>
            <person name="Purcell S."/>
            <person name="Rehman B."/>
            <person name="Elkins T."/>
            <person name="Engels R."/>
            <person name="Wang S."/>
            <person name="Nielsen C.B."/>
            <person name="Butler J."/>
            <person name="Endrizzi M."/>
            <person name="Qui D."/>
            <person name="Ianakiev P."/>
            <person name="Bell-Pedersen D."/>
            <person name="Nelson M.A."/>
            <person name="Werner-Washburne M."/>
            <person name="Selitrennikoff C.P."/>
            <person name="Kinsey J.A."/>
            <person name="Braun E.L."/>
            <person name="Zelter A."/>
            <person name="Schulte U."/>
            <person name="Kothe G.O."/>
            <person name="Jedd G."/>
            <person name="Mewes W."/>
            <person name="Staben C."/>
            <person name="Marcotte E."/>
            <person name="Greenberg D."/>
            <person name="Roy A."/>
            <person name="Foley K."/>
            <person name="Naylor J."/>
            <person name="Stange-Thomann N."/>
            <person name="Barrett R."/>
            <person name="Gnerre S."/>
            <person name="Kamal M."/>
            <person name="Kamvysselis M."/>
            <person name="Mauceli E."/>
            <person name="Bielke C."/>
            <person name="Rudd S."/>
            <person name="Frishman D."/>
            <person name="Krystofova S."/>
            <person name="Rasmussen C."/>
            <person name="Metzenberg R.L."/>
            <person name="Perkins D.D."/>
            <person name="Kroken S."/>
            <person name="Cogoni C."/>
            <person name="Macino G."/>
            <person name="Catcheside D."/>
            <person name="Li W."/>
            <person name="Pratt R.J."/>
            <person name="Osmani S.A."/>
            <person name="DeSouza C.P."/>
            <person name="Glass L."/>
            <person name="Orbach M.J."/>
            <person name="Berglund J.A."/>
            <person name="Voelker R."/>
            <person name="Yarden O."/>
            <person name="Plamann M."/>
            <person name="Seiler S."/>
            <person name="Dunlap J."/>
            <person name="Radford A."/>
            <person name="Aramayo R."/>
            <person name="Natvig D.O."/>
            <person name="Alex L.A."/>
            <person name="Mannhaupt G."/>
            <person name="Ebbole D.J."/>
            <person name="Freitag M."/>
            <person name="Paulsen I."/>
            <person name="Sachs M.S."/>
            <person name="Lander E.S."/>
            <person name="Nusbaum C."/>
            <person name="Birren B."/>
        </authorList>
    </citation>
    <scope>NUCLEOTIDE SEQUENCE [LARGE SCALE GENOMIC DNA]</scope>
    <source>
        <strain evidence="4">ATCC 24698 / 74-OR23-1A / CBS 708.71 / DSM 1257 / FGSC 987</strain>
    </source>
</reference>
<dbReference type="Proteomes" id="UP000001805">
    <property type="component" value="Chromosome 7, Linkage Group VII"/>
</dbReference>
<feature type="region of interest" description="Disordered" evidence="1">
    <location>
        <begin position="107"/>
        <end position="131"/>
    </location>
</feature>
<protein>
    <submittedName>
        <fullName evidence="3">Uncharacterized protein</fullName>
    </submittedName>
</protein>
<feature type="compositionally biased region" description="Acidic residues" evidence="1">
    <location>
        <begin position="108"/>
        <end position="121"/>
    </location>
</feature>
<evidence type="ECO:0000256" key="1">
    <source>
        <dbReference type="SAM" id="MobiDB-lite"/>
    </source>
</evidence>
<feature type="chain" id="PRO_5004294397" evidence="2">
    <location>
        <begin position="27"/>
        <end position="155"/>
    </location>
</feature>
<accession>Q7S4T3</accession>
<dbReference type="KEGG" id="ncr:NCU02331"/>
<keyword evidence="2" id="KW-0732">Signal</keyword>
<sequence length="155" mass="16828">MRFPRFFQHFTTALLCGGLLIETTLAEGGGQPNIAVQTLIPQGDPTNTNKVTGIGVSYYPAASSIKHKSSGSIIIINSKDEGYETEVPCLYVTTTAITLVDILVLPESSEDDDEDDDDEEGDRGSNTEMMPTEMPTWTVFFFAAVLDVVIRGAFV</sequence>
<dbReference type="EMBL" id="CM002242">
    <property type="protein sequence ID" value="EAA30521.1"/>
    <property type="molecule type" value="Genomic_DNA"/>
</dbReference>
<dbReference type="OrthoDB" id="10415980at2759"/>
<keyword evidence="4" id="KW-1185">Reference proteome</keyword>
<dbReference type="PaxDb" id="5141-EFNCRP00000003189"/>
<dbReference type="VEuPathDB" id="FungiDB:NCU02331"/>
<organism evidence="3 4">
    <name type="scientific">Neurospora crassa (strain ATCC 24698 / 74-OR23-1A / CBS 708.71 / DSM 1257 / FGSC 987)</name>
    <dbReference type="NCBI Taxonomy" id="367110"/>
    <lineage>
        <taxon>Eukaryota</taxon>
        <taxon>Fungi</taxon>
        <taxon>Dikarya</taxon>
        <taxon>Ascomycota</taxon>
        <taxon>Pezizomycotina</taxon>
        <taxon>Sordariomycetes</taxon>
        <taxon>Sordariomycetidae</taxon>
        <taxon>Sordariales</taxon>
        <taxon>Sordariaceae</taxon>
        <taxon>Neurospora</taxon>
    </lineage>
</organism>
<name>Q7S4T3_NEUCR</name>
<proteinExistence type="predicted"/>